<dbReference type="STRING" id="4555.K3ZNB9"/>
<evidence type="ECO:0000313" key="3">
    <source>
        <dbReference type="EMBL" id="RCV37816.1"/>
    </source>
</evidence>
<feature type="compositionally biased region" description="Polar residues" evidence="2">
    <location>
        <begin position="100"/>
        <end position="114"/>
    </location>
</feature>
<protein>
    <submittedName>
        <fullName evidence="3 4">Uncharacterized protein</fullName>
    </submittedName>
</protein>
<evidence type="ECO:0000256" key="2">
    <source>
        <dbReference type="SAM" id="MobiDB-lite"/>
    </source>
</evidence>
<reference evidence="3 5" key="1">
    <citation type="journal article" date="2012" name="Nat. Biotechnol.">
        <title>Reference genome sequence of the model plant Setaria.</title>
        <authorList>
            <person name="Bennetzen J.L."/>
            <person name="Schmutz J."/>
            <person name="Wang H."/>
            <person name="Percifield R."/>
            <person name="Hawkins J."/>
            <person name="Pontaroli A.C."/>
            <person name="Estep M."/>
            <person name="Feng L."/>
            <person name="Vaughn J.N."/>
            <person name="Grimwood J."/>
            <person name="Jenkins J."/>
            <person name="Barry K."/>
            <person name="Lindquist E."/>
            <person name="Hellsten U."/>
            <person name="Deshpande S."/>
            <person name="Wang X."/>
            <person name="Wu X."/>
            <person name="Mitros T."/>
            <person name="Triplett J."/>
            <person name="Yang X."/>
            <person name="Ye C.Y."/>
            <person name="Mauro-Herrera M."/>
            <person name="Wang L."/>
            <person name="Li P."/>
            <person name="Sharma M."/>
            <person name="Sharma R."/>
            <person name="Ronald P.C."/>
            <person name="Panaud O."/>
            <person name="Kellogg E.A."/>
            <person name="Brutnell T.P."/>
            <person name="Doust A.N."/>
            <person name="Tuskan G.A."/>
            <person name="Rokhsar D."/>
            <person name="Devos K.M."/>
        </authorList>
    </citation>
    <scope>NUCLEOTIDE SEQUENCE [LARGE SCALE GENOMIC DNA]</scope>
    <source>
        <strain evidence="5">cv. Yugu1</strain>
        <strain evidence="3">Yugu1</strain>
    </source>
</reference>
<name>K3ZNB9_SETIT</name>
<dbReference type="OMA" id="WERCGDD"/>
<evidence type="ECO:0000313" key="4">
    <source>
        <dbReference type="EnsemblPlants" id="KQK94245"/>
    </source>
</evidence>
<keyword evidence="5" id="KW-1185">Reference proteome</keyword>
<sequence>MSGVWVFKNGVLRSLPPEEPGVAAGPSNKKALVYAPASETRWLLELGWERCGDDPGDTSLLLFRRGDSAELISLPADFASVGADHMHNIVVKNPEQIDSRSSTTYACTSRSSTPPAVRQIDS</sequence>
<dbReference type="EMBL" id="CM003535">
    <property type="protein sequence ID" value="RCV37816.1"/>
    <property type="molecule type" value="Genomic_DNA"/>
</dbReference>
<dbReference type="EMBL" id="AGNK02004801">
    <property type="status" value="NOT_ANNOTATED_CDS"/>
    <property type="molecule type" value="Genomic_DNA"/>
</dbReference>
<dbReference type="GO" id="GO:0009909">
    <property type="term" value="P:regulation of flower development"/>
    <property type="evidence" value="ECO:0007669"/>
    <property type="project" value="InterPro"/>
</dbReference>
<dbReference type="PANTHER" id="PTHR33433">
    <property type="entry name" value="FLOWERING-PROMOTING FACTOR 1-LIKE PROTEIN 1"/>
    <property type="match status" value="1"/>
</dbReference>
<proteinExistence type="inferred from homology"/>
<dbReference type="AlphaFoldDB" id="K3ZNB9"/>
<evidence type="ECO:0000256" key="1">
    <source>
        <dbReference type="ARBA" id="ARBA00008013"/>
    </source>
</evidence>
<dbReference type="Gramene" id="KQK94245">
    <property type="protein sequence ID" value="KQK94245"/>
    <property type="gene ID" value="SETIT_028094mg"/>
</dbReference>
<feature type="region of interest" description="Disordered" evidence="2">
    <location>
        <begin position="100"/>
        <end position="122"/>
    </location>
</feature>
<comment type="similarity">
    <text evidence="1">Belongs to the FPF1 family.</text>
</comment>
<reference evidence="3" key="2">
    <citation type="submission" date="2015-07" db="EMBL/GenBank/DDBJ databases">
        <authorList>
            <person name="Noorani M."/>
        </authorList>
    </citation>
    <scope>NUCLEOTIDE SEQUENCE</scope>
    <source>
        <strain evidence="3">Yugu1</strain>
    </source>
</reference>
<dbReference type="InterPro" id="IPR039274">
    <property type="entry name" value="FPF1"/>
</dbReference>
<reference evidence="4" key="3">
    <citation type="submission" date="2018-08" db="UniProtKB">
        <authorList>
            <consortium name="EnsemblPlants"/>
        </authorList>
    </citation>
    <scope>IDENTIFICATION</scope>
    <source>
        <strain evidence="4">Yugu1</strain>
    </source>
</reference>
<dbReference type="Proteomes" id="UP000004995">
    <property type="component" value="Unassembled WGS sequence"/>
</dbReference>
<organism evidence="3">
    <name type="scientific">Setaria italica</name>
    <name type="common">Foxtail millet</name>
    <name type="synonym">Panicum italicum</name>
    <dbReference type="NCBI Taxonomy" id="4555"/>
    <lineage>
        <taxon>Eukaryota</taxon>
        <taxon>Viridiplantae</taxon>
        <taxon>Streptophyta</taxon>
        <taxon>Embryophyta</taxon>
        <taxon>Tracheophyta</taxon>
        <taxon>Spermatophyta</taxon>
        <taxon>Magnoliopsida</taxon>
        <taxon>Liliopsida</taxon>
        <taxon>Poales</taxon>
        <taxon>Poaceae</taxon>
        <taxon>PACMAD clade</taxon>
        <taxon>Panicoideae</taxon>
        <taxon>Panicodae</taxon>
        <taxon>Paniceae</taxon>
        <taxon>Cenchrinae</taxon>
        <taxon>Setaria</taxon>
    </lineage>
</organism>
<evidence type="ECO:0000313" key="5">
    <source>
        <dbReference type="Proteomes" id="UP000004995"/>
    </source>
</evidence>
<dbReference type="EnsemblPlants" id="KQK94245">
    <property type="protein sequence ID" value="KQK94245"/>
    <property type="gene ID" value="SETIT_028094mg"/>
</dbReference>
<dbReference type="HOGENOM" id="CLU_121629_0_1_1"/>
<gene>
    <name evidence="3" type="ORF">SETIT_8G092800v2</name>
</gene>
<accession>K3ZNB9</accession>